<feature type="compositionally biased region" description="Basic and acidic residues" evidence="1">
    <location>
        <begin position="34"/>
        <end position="49"/>
    </location>
</feature>
<dbReference type="Proteomes" id="UP000285060">
    <property type="component" value="Unassembled WGS sequence"/>
</dbReference>
<feature type="region of interest" description="Disordered" evidence="1">
    <location>
        <begin position="34"/>
        <end position="59"/>
    </location>
</feature>
<keyword evidence="3" id="KW-1185">Reference proteome</keyword>
<evidence type="ECO:0000256" key="1">
    <source>
        <dbReference type="SAM" id="MobiDB-lite"/>
    </source>
</evidence>
<evidence type="ECO:0000313" key="3">
    <source>
        <dbReference type="Proteomes" id="UP000285060"/>
    </source>
</evidence>
<proteinExistence type="predicted"/>
<gene>
    <name evidence="2" type="ORF">DYB32_001292</name>
</gene>
<protein>
    <submittedName>
        <fullName evidence="2">Uncharacterized protein</fullName>
    </submittedName>
</protein>
<dbReference type="EMBL" id="QUSY01000034">
    <property type="protein sequence ID" value="RHY34319.1"/>
    <property type="molecule type" value="Genomic_DNA"/>
</dbReference>
<comment type="caution">
    <text evidence="2">The sequence shown here is derived from an EMBL/GenBank/DDBJ whole genome shotgun (WGS) entry which is preliminary data.</text>
</comment>
<accession>A0A3R6ZWB2</accession>
<organism evidence="2 3">
    <name type="scientific">Aphanomyces invadans</name>
    <dbReference type="NCBI Taxonomy" id="157072"/>
    <lineage>
        <taxon>Eukaryota</taxon>
        <taxon>Sar</taxon>
        <taxon>Stramenopiles</taxon>
        <taxon>Oomycota</taxon>
        <taxon>Saprolegniomycetes</taxon>
        <taxon>Saprolegniales</taxon>
        <taxon>Verrucalvaceae</taxon>
        <taxon>Aphanomyces</taxon>
    </lineage>
</organism>
<dbReference type="AlphaFoldDB" id="A0A3R6ZWB2"/>
<name>A0A3R6ZWB2_9STRA</name>
<evidence type="ECO:0000313" key="2">
    <source>
        <dbReference type="EMBL" id="RHY34319.1"/>
    </source>
</evidence>
<sequence length="89" mass="10091">MHRHRQDVADDSILPQQLQHADCRHDRCFVSAETHHGRQAQDDATDLGHGRTRALPIDGTDVLPQCESCDSRFRRHEGRHVFQGEGVLG</sequence>
<reference evidence="2 3" key="1">
    <citation type="submission" date="2018-08" db="EMBL/GenBank/DDBJ databases">
        <title>Aphanomyces genome sequencing and annotation.</title>
        <authorList>
            <person name="Minardi D."/>
            <person name="Oidtmann B."/>
            <person name="Van Der Giezen M."/>
            <person name="Studholme D.J."/>
        </authorList>
    </citation>
    <scope>NUCLEOTIDE SEQUENCE [LARGE SCALE GENOMIC DNA]</scope>
    <source>
        <strain evidence="2 3">NJM0002</strain>
    </source>
</reference>